<comment type="caution">
    <text evidence="2">The sequence shown here is derived from an EMBL/GenBank/DDBJ whole genome shotgun (WGS) entry which is preliminary data.</text>
</comment>
<dbReference type="RefSeq" id="WP_268890435.1">
    <property type="nucleotide sequence ID" value="NZ_WEGH01000003.1"/>
</dbReference>
<reference evidence="2 3" key="1">
    <citation type="submission" date="2019-10" db="EMBL/GenBank/DDBJ databases">
        <title>Actinomadura rubteroloni sp. nov. and Actinomadura macrotermitis sp. nov., isolated from the gut of fungus growing-termite Macrotermes natalensis.</title>
        <authorList>
            <person name="Benndorf R."/>
            <person name="Martin K."/>
            <person name="Kuefner M."/>
            <person name="De Beer W."/>
            <person name="Kaster A.-K."/>
            <person name="Vollmers J."/>
            <person name="Poulsen M."/>
            <person name="Beemelmanns C."/>
        </authorList>
    </citation>
    <scope>NUCLEOTIDE SEQUENCE [LARGE SCALE GENOMIC DNA]</scope>
    <source>
        <strain evidence="2 3">RB68</strain>
    </source>
</reference>
<dbReference type="Proteomes" id="UP000487268">
    <property type="component" value="Unassembled WGS sequence"/>
</dbReference>
<gene>
    <name evidence="2" type="ORF">ACRB68_43450</name>
</gene>
<organism evidence="2 3">
    <name type="scientific">Actinomadura macrotermitis</name>
    <dbReference type="NCBI Taxonomy" id="2585200"/>
    <lineage>
        <taxon>Bacteria</taxon>
        <taxon>Bacillati</taxon>
        <taxon>Actinomycetota</taxon>
        <taxon>Actinomycetes</taxon>
        <taxon>Streptosporangiales</taxon>
        <taxon>Thermomonosporaceae</taxon>
        <taxon>Actinomadura</taxon>
    </lineage>
</organism>
<name>A0A7K0BYJ6_9ACTN</name>
<protein>
    <submittedName>
        <fullName evidence="2">Uncharacterized protein</fullName>
    </submittedName>
</protein>
<sequence>MVPKGENDTQGGDTNKFFDANRVWRNPTGKAAEAKHRAGRPTAT</sequence>
<dbReference type="AlphaFoldDB" id="A0A7K0BYJ6"/>
<evidence type="ECO:0000256" key="1">
    <source>
        <dbReference type="SAM" id="MobiDB-lite"/>
    </source>
</evidence>
<dbReference type="EMBL" id="WEGH01000003">
    <property type="protein sequence ID" value="MQY06257.1"/>
    <property type="molecule type" value="Genomic_DNA"/>
</dbReference>
<proteinExistence type="predicted"/>
<evidence type="ECO:0000313" key="2">
    <source>
        <dbReference type="EMBL" id="MQY06257.1"/>
    </source>
</evidence>
<evidence type="ECO:0000313" key="3">
    <source>
        <dbReference type="Proteomes" id="UP000487268"/>
    </source>
</evidence>
<feature type="region of interest" description="Disordered" evidence="1">
    <location>
        <begin position="1"/>
        <end position="44"/>
    </location>
</feature>
<keyword evidence="3" id="KW-1185">Reference proteome</keyword>
<accession>A0A7K0BYJ6</accession>